<proteinExistence type="predicted"/>
<feature type="compositionally biased region" description="Basic and acidic residues" evidence="1">
    <location>
        <begin position="139"/>
        <end position="165"/>
    </location>
</feature>
<dbReference type="InParanoid" id="E3N6X9"/>
<evidence type="ECO:0000313" key="3">
    <source>
        <dbReference type="Proteomes" id="UP000008281"/>
    </source>
</evidence>
<protein>
    <submittedName>
        <fullName evidence="2">Uncharacterized protein</fullName>
    </submittedName>
</protein>
<evidence type="ECO:0000313" key="2">
    <source>
        <dbReference type="EMBL" id="EFO88294.1"/>
    </source>
</evidence>
<feature type="region of interest" description="Disordered" evidence="1">
    <location>
        <begin position="139"/>
        <end position="202"/>
    </location>
</feature>
<gene>
    <name evidence="2" type="ORF">CRE_08496</name>
</gene>
<keyword evidence="3" id="KW-1185">Reference proteome</keyword>
<reference evidence="2" key="1">
    <citation type="submission" date="2007-07" db="EMBL/GenBank/DDBJ databases">
        <title>PCAP assembly of the Caenorhabditis remanei genome.</title>
        <authorList>
            <consortium name="The Caenorhabditis remanei Sequencing Consortium"/>
            <person name="Wilson R.K."/>
        </authorList>
    </citation>
    <scope>NUCLEOTIDE SEQUENCE [LARGE SCALE GENOMIC DNA]</scope>
    <source>
        <strain evidence="2">PB4641</strain>
    </source>
</reference>
<dbReference type="HOGENOM" id="CLU_1355769_0_0_1"/>
<feature type="compositionally biased region" description="Acidic residues" evidence="1">
    <location>
        <begin position="166"/>
        <end position="195"/>
    </location>
</feature>
<dbReference type="EMBL" id="DS268543">
    <property type="protein sequence ID" value="EFO88294.1"/>
    <property type="molecule type" value="Genomic_DNA"/>
</dbReference>
<sequence>MDHNQNQIDVGNTTADSDFSFQRAKKCDEVLEMHFQWNTPYCKLHGQRGVPTVCNCPENTLTLSDPEHIPHFLQFLEANGGYAVHNISVKELKVVKAELVTKIEKLNENIVNWKPESGVSMNEYLEELENVEREHDRAELEMRRKEDSLRRGDEDNNDILRHIVLEDSDDSDEEESEDEEYENEDEGFEDGDGISDAENLLV</sequence>
<name>E3N6X9_CAERE</name>
<accession>E3N6X9</accession>
<dbReference type="Proteomes" id="UP000008281">
    <property type="component" value="Unassembled WGS sequence"/>
</dbReference>
<dbReference type="AlphaFoldDB" id="E3N6X9"/>
<organism evidence="3">
    <name type="scientific">Caenorhabditis remanei</name>
    <name type="common">Caenorhabditis vulgaris</name>
    <dbReference type="NCBI Taxonomy" id="31234"/>
    <lineage>
        <taxon>Eukaryota</taxon>
        <taxon>Metazoa</taxon>
        <taxon>Ecdysozoa</taxon>
        <taxon>Nematoda</taxon>
        <taxon>Chromadorea</taxon>
        <taxon>Rhabditida</taxon>
        <taxon>Rhabditina</taxon>
        <taxon>Rhabditomorpha</taxon>
        <taxon>Rhabditoidea</taxon>
        <taxon>Rhabditidae</taxon>
        <taxon>Peloderinae</taxon>
        <taxon>Caenorhabditis</taxon>
    </lineage>
</organism>
<evidence type="ECO:0000256" key="1">
    <source>
        <dbReference type="SAM" id="MobiDB-lite"/>
    </source>
</evidence>